<protein>
    <submittedName>
        <fullName evidence="1">Uncharacterized protein</fullName>
    </submittedName>
</protein>
<gene>
    <name evidence="1" type="ORF">EVAR_71606_1</name>
</gene>
<reference evidence="1 2" key="1">
    <citation type="journal article" date="2019" name="Commun. Biol.">
        <title>The bagworm genome reveals a unique fibroin gene that provides high tensile strength.</title>
        <authorList>
            <person name="Kono N."/>
            <person name="Nakamura H."/>
            <person name="Ohtoshi R."/>
            <person name="Tomita M."/>
            <person name="Numata K."/>
            <person name="Arakawa K."/>
        </authorList>
    </citation>
    <scope>NUCLEOTIDE SEQUENCE [LARGE SCALE GENOMIC DNA]</scope>
</reference>
<dbReference type="AlphaFoldDB" id="A0A4C1TBR1"/>
<evidence type="ECO:0000313" key="1">
    <source>
        <dbReference type="EMBL" id="GBP11574.1"/>
    </source>
</evidence>
<sequence>MVAVSMITGHCIFAIHAKGLGLIYNDFCRNCHREEEQIEGDYVASPWWPRLAPQLWDFPQPLNPLEIPALADD</sequence>
<dbReference type="EMBL" id="BGZK01004914">
    <property type="protein sequence ID" value="GBP11574.1"/>
    <property type="molecule type" value="Genomic_DNA"/>
</dbReference>
<dbReference type="Proteomes" id="UP000299102">
    <property type="component" value="Unassembled WGS sequence"/>
</dbReference>
<comment type="caution">
    <text evidence="1">The sequence shown here is derived from an EMBL/GenBank/DDBJ whole genome shotgun (WGS) entry which is preliminary data.</text>
</comment>
<accession>A0A4C1TBR1</accession>
<organism evidence="1 2">
    <name type="scientific">Eumeta variegata</name>
    <name type="common">Bagworm moth</name>
    <name type="synonym">Eumeta japonica</name>
    <dbReference type="NCBI Taxonomy" id="151549"/>
    <lineage>
        <taxon>Eukaryota</taxon>
        <taxon>Metazoa</taxon>
        <taxon>Ecdysozoa</taxon>
        <taxon>Arthropoda</taxon>
        <taxon>Hexapoda</taxon>
        <taxon>Insecta</taxon>
        <taxon>Pterygota</taxon>
        <taxon>Neoptera</taxon>
        <taxon>Endopterygota</taxon>
        <taxon>Lepidoptera</taxon>
        <taxon>Glossata</taxon>
        <taxon>Ditrysia</taxon>
        <taxon>Tineoidea</taxon>
        <taxon>Psychidae</taxon>
        <taxon>Oiketicinae</taxon>
        <taxon>Eumeta</taxon>
    </lineage>
</organism>
<name>A0A4C1TBR1_EUMVA</name>
<evidence type="ECO:0000313" key="2">
    <source>
        <dbReference type="Proteomes" id="UP000299102"/>
    </source>
</evidence>
<keyword evidence="2" id="KW-1185">Reference proteome</keyword>
<proteinExistence type="predicted"/>